<evidence type="ECO:0000313" key="2">
    <source>
        <dbReference type="EMBL" id="SVA62092.1"/>
    </source>
</evidence>
<reference evidence="2" key="1">
    <citation type="submission" date="2018-05" db="EMBL/GenBank/DDBJ databases">
        <authorList>
            <person name="Lanie J.A."/>
            <person name="Ng W.-L."/>
            <person name="Kazmierczak K.M."/>
            <person name="Andrzejewski T.M."/>
            <person name="Davidsen T.M."/>
            <person name="Wayne K.J."/>
            <person name="Tettelin H."/>
            <person name="Glass J.I."/>
            <person name="Rusch D."/>
            <person name="Podicherti R."/>
            <person name="Tsui H.-C.T."/>
            <person name="Winkler M.E."/>
        </authorList>
    </citation>
    <scope>NUCLEOTIDE SEQUENCE</scope>
</reference>
<accession>A0A381XBZ7</accession>
<proteinExistence type="predicted"/>
<dbReference type="AlphaFoldDB" id="A0A381XBZ7"/>
<organism evidence="2">
    <name type="scientific">marine metagenome</name>
    <dbReference type="NCBI Taxonomy" id="408172"/>
    <lineage>
        <taxon>unclassified sequences</taxon>
        <taxon>metagenomes</taxon>
        <taxon>ecological metagenomes</taxon>
    </lineage>
</organism>
<keyword evidence="1" id="KW-0472">Membrane</keyword>
<name>A0A381XBZ7_9ZZZZ</name>
<gene>
    <name evidence="2" type="ORF">METZ01_LOCUS114946</name>
</gene>
<keyword evidence="1" id="KW-1133">Transmembrane helix</keyword>
<sequence length="95" mass="10383">MMSQAVYVIWAILLVVVILAVPLLVSLLHRTYRSARNIEQYLEQMYTAGVGIADNTGHIKALESTIETATTILKVAGHINSNAETVKKTMAARAD</sequence>
<dbReference type="EMBL" id="UINC01014580">
    <property type="protein sequence ID" value="SVA62092.1"/>
    <property type="molecule type" value="Genomic_DNA"/>
</dbReference>
<evidence type="ECO:0000256" key="1">
    <source>
        <dbReference type="SAM" id="Phobius"/>
    </source>
</evidence>
<feature type="transmembrane region" description="Helical" evidence="1">
    <location>
        <begin position="6"/>
        <end position="28"/>
    </location>
</feature>
<keyword evidence="1" id="KW-0812">Transmembrane</keyword>
<evidence type="ECO:0008006" key="3">
    <source>
        <dbReference type="Google" id="ProtNLM"/>
    </source>
</evidence>
<protein>
    <recommendedName>
        <fullName evidence="3">DUF948 domain-containing protein</fullName>
    </recommendedName>
</protein>